<dbReference type="Proteomes" id="UP000510682">
    <property type="component" value="Chromosome"/>
</dbReference>
<dbReference type="Pfam" id="PF03641">
    <property type="entry name" value="Lysine_decarbox"/>
    <property type="match status" value="1"/>
</dbReference>
<dbReference type="SUPFAM" id="SSF102405">
    <property type="entry name" value="MCP/YpsA-like"/>
    <property type="match status" value="1"/>
</dbReference>
<dbReference type="AlphaFoldDB" id="A0A7D6E5J4"/>
<keyword evidence="2" id="KW-0203">Cytokinin biosynthesis</keyword>
<dbReference type="EC" id="3.2.2.n1" evidence="2"/>
<protein>
    <recommendedName>
        <fullName evidence="2">Cytokinin riboside 5'-monophosphate phosphoribohydrolase</fullName>
        <ecNumber evidence="2">3.2.2.n1</ecNumber>
    </recommendedName>
</protein>
<evidence type="ECO:0000313" key="4">
    <source>
        <dbReference type="Proteomes" id="UP000510682"/>
    </source>
</evidence>
<accession>A0A7D6E5J4</accession>
<organism evidence="3 4">
    <name type="scientific">Mycobacterium vicinigordonae</name>
    <dbReference type="NCBI Taxonomy" id="1719132"/>
    <lineage>
        <taxon>Bacteria</taxon>
        <taxon>Bacillati</taxon>
        <taxon>Actinomycetota</taxon>
        <taxon>Actinomycetes</taxon>
        <taxon>Mycobacteriales</taxon>
        <taxon>Mycobacteriaceae</taxon>
        <taxon>Mycobacterium</taxon>
    </lineage>
</organism>
<dbReference type="PANTHER" id="PTHR31223">
    <property type="entry name" value="LOG FAMILY PROTEIN YJL055W"/>
    <property type="match status" value="1"/>
</dbReference>
<evidence type="ECO:0000256" key="1">
    <source>
        <dbReference type="ARBA" id="ARBA00006763"/>
    </source>
</evidence>
<dbReference type="KEGG" id="mgor:H0P51_02360"/>
<dbReference type="GO" id="GO:0005829">
    <property type="term" value="C:cytosol"/>
    <property type="evidence" value="ECO:0007669"/>
    <property type="project" value="TreeGrafter"/>
</dbReference>
<comment type="similarity">
    <text evidence="1 2">Belongs to the LOG family.</text>
</comment>
<dbReference type="NCBIfam" id="TIGR00730">
    <property type="entry name" value="Rossman fold protein, TIGR00730 family"/>
    <property type="match status" value="1"/>
</dbReference>
<dbReference type="InterPro" id="IPR031100">
    <property type="entry name" value="LOG_fam"/>
</dbReference>
<evidence type="ECO:0000313" key="3">
    <source>
        <dbReference type="EMBL" id="QLL07862.1"/>
    </source>
</evidence>
<proteinExistence type="inferred from homology"/>
<keyword evidence="4" id="KW-1185">Reference proteome</keyword>
<sequence>MNRHPFGTGKTDATPRHYELRTAHIETEELGRIVQLLEAAGYVRSELDPLSPSGLDAAPTICVYCAADGHDSASMRLAANVGTEIGSRGWHLVSGGGNVAMLGELARAARAAGAHTTGVIPNMFLQAELADFGAHELIVTDTFAERKRLMAERADAFLTLPGGLGTLEELLDIWTAASLGIHQKAVVMLDPDGHYRGLLDWLENLCDRGFARSAAIKRLVVATRLASAFDALDESIRLSFHRRLATLGSGNQTESTPSHLLSMQVANSRLGD</sequence>
<comment type="catalytic activity">
    <reaction evidence="2">
        <text>9-ribosyl-trans-zeatin 5'-phosphate + H2O = trans-zeatin + D-ribose 5-phosphate</text>
        <dbReference type="Rhea" id="RHEA:48564"/>
        <dbReference type="ChEBI" id="CHEBI:15377"/>
        <dbReference type="ChEBI" id="CHEBI:16522"/>
        <dbReference type="ChEBI" id="CHEBI:78346"/>
        <dbReference type="ChEBI" id="CHEBI:87947"/>
        <dbReference type="EC" id="3.2.2.n1"/>
    </reaction>
</comment>
<keyword evidence="2" id="KW-0378">Hydrolase</keyword>
<dbReference type="GO" id="GO:0009691">
    <property type="term" value="P:cytokinin biosynthetic process"/>
    <property type="evidence" value="ECO:0007669"/>
    <property type="project" value="UniProtKB-UniRule"/>
</dbReference>
<dbReference type="RefSeq" id="WP_180916463.1">
    <property type="nucleotide sequence ID" value="NZ_CP059165.1"/>
</dbReference>
<gene>
    <name evidence="3" type="ORF">H0P51_02360</name>
</gene>
<dbReference type="EMBL" id="CP059165">
    <property type="protein sequence ID" value="QLL07862.1"/>
    <property type="molecule type" value="Genomic_DNA"/>
</dbReference>
<reference evidence="3" key="2">
    <citation type="submission" date="2020-07" db="EMBL/GenBank/DDBJ databases">
        <authorList>
            <person name="Yu X."/>
        </authorList>
    </citation>
    <scope>NUCLEOTIDE SEQUENCE [LARGE SCALE GENOMIC DNA]</scope>
    <source>
        <strain evidence="3">24T</strain>
    </source>
</reference>
<evidence type="ECO:0000256" key="2">
    <source>
        <dbReference type="RuleBase" id="RU363015"/>
    </source>
</evidence>
<reference evidence="3" key="1">
    <citation type="submission" date="2020-07" db="EMBL/GenBank/DDBJ databases">
        <title>Description of Mycobacterium gordonae subsp. intergordonae subsp.nov. and Mycobacterium gordonae subsp. gordonae subsp. nov.</title>
        <authorList>
            <person name="Huang H."/>
        </authorList>
    </citation>
    <scope>NUCLEOTIDE SEQUENCE [LARGE SCALE GENOMIC DNA]</scope>
    <source>
        <strain evidence="3">24T</strain>
    </source>
</reference>
<name>A0A7D6E5J4_9MYCO</name>
<dbReference type="Gene3D" id="3.40.50.450">
    <property type="match status" value="1"/>
</dbReference>
<dbReference type="InterPro" id="IPR005269">
    <property type="entry name" value="LOG"/>
</dbReference>
<comment type="catalytic activity">
    <reaction evidence="2">
        <text>N(6)-(dimethylallyl)adenosine 5'-phosphate + H2O = N(6)-dimethylallyladenine + D-ribose 5-phosphate</text>
        <dbReference type="Rhea" id="RHEA:48560"/>
        <dbReference type="ChEBI" id="CHEBI:15377"/>
        <dbReference type="ChEBI" id="CHEBI:17660"/>
        <dbReference type="ChEBI" id="CHEBI:57526"/>
        <dbReference type="ChEBI" id="CHEBI:78346"/>
        <dbReference type="EC" id="3.2.2.n1"/>
    </reaction>
</comment>
<dbReference type="GO" id="GO:0016799">
    <property type="term" value="F:hydrolase activity, hydrolyzing N-glycosyl compounds"/>
    <property type="evidence" value="ECO:0007669"/>
    <property type="project" value="TreeGrafter"/>
</dbReference>
<dbReference type="PANTHER" id="PTHR31223:SF70">
    <property type="entry name" value="LOG FAMILY PROTEIN YJL055W"/>
    <property type="match status" value="1"/>
</dbReference>